<comment type="caution">
    <text evidence="3">The sequence shown here is derived from an EMBL/GenBank/DDBJ whole genome shotgun (WGS) entry which is preliminary data.</text>
</comment>
<evidence type="ECO:0000259" key="2">
    <source>
        <dbReference type="PROSITE" id="PS51464"/>
    </source>
</evidence>
<protein>
    <submittedName>
        <fullName evidence="3">Glutamine--fructose-6-phosphate aminotransferase [isomerizing]</fullName>
    </submittedName>
</protein>
<gene>
    <name evidence="3" type="ORF">GBAR_LOCUS27319</name>
</gene>
<dbReference type="GO" id="GO:0004360">
    <property type="term" value="F:glutamine-fructose-6-phosphate transaminase (isomerizing) activity"/>
    <property type="evidence" value="ECO:0007669"/>
    <property type="project" value="TreeGrafter"/>
</dbReference>
<organism evidence="3 4">
    <name type="scientific">Geodia barretti</name>
    <name type="common">Barrett's horny sponge</name>
    <dbReference type="NCBI Taxonomy" id="519541"/>
    <lineage>
        <taxon>Eukaryota</taxon>
        <taxon>Metazoa</taxon>
        <taxon>Porifera</taxon>
        <taxon>Demospongiae</taxon>
        <taxon>Heteroscleromorpha</taxon>
        <taxon>Tetractinellida</taxon>
        <taxon>Astrophorina</taxon>
        <taxon>Geodiidae</taxon>
        <taxon>Geodia</taxon>
    </lineage>
</organism>
<evidence type="ECO:0000256" key="1">
    <source>
        <dbReference type="ARBA" id="ARBA00022737"/>
    </source>
</evidence>
<evidence type="ECO:0000313" key="3">
    <source>
        <dbReference type="EMBL" id="CAI8049602.1"/>
    </source>
</evidence>
<dbReference type="Proteomes" id="UP001174909">
    <property type="component" value="Unassembled WGS sequence"/>
</dbReference>
<dbReference type="GO" id="GO:0006487">
    <property type="term" value="P:protein N-linked glycosylation"/>
    <property type="evidence" value="ECO:0007669"/>
    <property type="project" value="TreeGrafter"/>
</dbReference>
<dbReference type="PANTHER" id="PTHR10937:SF0">
    <property type="entry name" value="GLUTAMINE--FRUCTOSE-6-PHOSPHATE TRANSAMINASE (ISOMERIZING)"/>
    <property type="match status" value="1"/>
</dbReference>
<keyword evidence="4" id="KW-1185">Reference proteome</keyword>
<dbReference type="GO" id="GO:0006002">
    <property type="term" value="P:fructose 6-phosphate metabolic process"/>
    <property type="evidence" value="ECO:0007669"/>
    <property type="project" value="TreeGrafter"/>
</dbReference>
<feature type="domain" description="SIS" evidence="2">
    <location>
        <begin position="210"/>
        <end position="351"/>
    </location>
</feature>
<dbReference type="EMBL" id="CASHTH010003804">
    <property type="protein sequence ID" value="CAI8049602.1"/>
    <property type="molecule type" value="Genomic_DNA"/>
</dbReference>
<dbReference type="PROSITE" id="PS51464">
    <property type="entry name" value="SIS"/>
    <property type="match status" value="2"/>
</dbReference>
<dbReference type="SUPFAM" id="SSF53697">
    <property type="entry name" value="SIS domain"/>
    <property type="match status" value="1"/>
</dbReference>
<accession>A0AA35XG53</accession>
<dbReference type="GO" id="GO:0006047">
    <property type="term" value="P:UDP-N-acetylglucosamine metabolic process"/>
    <property type="evidence" value="ECO:0007669"/>
    <property type="project" value="TreeGrafter"/>
</dbReference>
<sequence>MTTLAPRTQHPYYMYEAIAAQPDAIRSVISTQKERCAEVAEVLSQKRRIYVVGIGTSWHAALAGASIMEAGQMEAGPMDAGPEAFACNSFEFCVSPPRVTADDAVIVISHRGTKRSSYDALDVAKDLGAYTVAITSTDPGPRIQVADVGIRTVDQEKSAAFTISYTTALTVLALLNLGIAGRLDDPTNGLDALPQQVADILDAEADVRTVVAEHRLRRRFISAGWGANRANAYEVALKIKETSRADCEGFQTEQLLHGPFCSLDSDCMLTLIAPAGEDRGRSVDLAKAARELGSPVWALTNRGDAGLADAGAVTFPLPDCPAYLMPIASVVPLQLFTYHLALARGTHPDLFQQDDPLQAAARTHYDL</sequence>
<dbReference type="InterPro" id="IPR035490">
    <property type="entry name" value="GlmS/FrlB_SIS"/>
</dbReference>
<dbReference type="Pfam" id="PF01380">
    <property type="entry name" value="SIS"/>
    <property type="match status" value="2"/>
</dbReference>
<feature type="domain" description="SIS" evidence="2">
    <location>
        <begin position="39"/>
        <end position="185"/>
    </location>
</feature>
<dbReference type="InterPro" id="IPR046348">
    <property type="entry name" value="SIS_dom_sf"/>
</dbReference>
<proteinExistence type="predicted"/>
<dbReference type="CDD" id="cd05009">
    <property type="entry name" value="SIS_GlmS_GlmD_2"/>
    <property type="match status" value="1"/>
</dbReference>
<dbReference type="Gene3D" id="3.40.50.10490">
    <property type="entry name" value="Glucose-6-phosphate isomerase like protein, domain 1"/>
    <property type="match status" value="2"/>
</dbReference>
<dbReference type="CDD" id="cd05008">
    <property type="entry name" value="SIS_GlmS_GlmD_1"/>
    <property type="match status" value="1"/>
</dbReference>
<reference evidence="3" key="1">
    <citation type="submission" date="2023-03" db="EMBL/GenBank/DDBJ databases">
        <authorList>
            <person name="Steffen K."/>
            <person name="Cardenas P."/>
        </authorList>
    </citation>
    <scope>NUCLEOTIDE SEQUENCE</scope>
</reference>
<dbReference type="AlphaFoldDB" id="A0AA35XG53"/>
<evidence type="ECO:0000313" key="4">
    <source>
        <dbReference type="Proteomes" id="UP001174909"/>
    </source>
</evidence>
<dbReference type="InterPro" id="IPR001347">
    <property type="entry name" value="SIS_dom"/>
</dbReference>
<dbReference type="PANTHER" id="PTHR10937">
    <property type="entry name" value="GLUCOSAMINE--FRUCTOSE-6-PHOSPHATE AMINOTRANSFERASE, ISOMERIZING"/>
    <property type="match status" value="1"/>
</dbReference>
<keyword evidence="3" id="KW-0032">Aminotransferase</keyword>
<dbReference type="InterPro" id="IPR035466">
    <property type="entry name" value="GlmS/AgaS_SIS"/>
</dbReference>
<name>A0AA35XG53_GEOBA</name>
<dbReference type="GO" id="GO:0097367">
    <property type="term" value="F:carbohydrate derivative binding"/>
    <property type="evidence" value="ECO:0007669"/>
    <property type="project" value="InterPro"/>
</dbReference>
<keyword evidence="1" id="KW-0677">Repeat</keyword>
<keyword evidence="3" id="KW-0808">Transferase</keyword>